<feature type="domain" description="Erythromycin biosynthesis protein CIII-like C-terminal" evidence="4">
    <location>
        <begin position="404"/>
        <end position="497"/>
    </location>
</feature>
<keyword evidence="3" id="KW-0732">Signal</keyword>
<feature type="signal peptide" evidence="3">
    <location>
        <begin position="1"/>
        <end position="21"/>
    </location>
</feature>
<dbReference type="EMBL" id="WIGM01002081">
    <property type="protein sequence ID" value="KAF6784160.1"/>
    <property type="molecule type" value="Genomic_DNA"/>
</dbReference>
<dbReference type="AlphaFoldDB" id="A0A8H6IMM9"/>
<evidence type="ECO:0000313" key="5">
    <source>
        <dbReference type="EMBL" id="KAF6784160.1"/>
    </source>
</evidence>
<sequence>MAKRGFLALAVLVGLVGTLVSFYQGTTTNTEEPPIIVGRNNTVLFVTNAEHGLSNVHLAAAFSLVEHHPETTVYYASWANMGRKVERISEAARKRSPASPAITFHELPPPDYYNATGETSLTLITPPGLKGIESMARQMKTFICPWTAEEHLVLYHFIKGLLRDIDPGVVVLDMLHRPAIDAVREENRLHAVLTPNTLVDLFAGNQPWLRAFWKYPVTSSGFSFPVAWKDIPANAYMMARLAYNMLTEPSLVAKRKYLAAHGIKEPMDFFKMHKPGSSLMISQDTRGASIPLEYVPPNVTATGPIALSIATAEEQDPELAAWLARAPTVLVNLGSLMEYDDARAAAMAGALRALLQKTGVQVLWKLHKRMDGKFHDSVWQPLVQEFVDADRLRVSKWLTVDPLALLESGNIILSVHHGGANCYHEAVWAGVPHVILPAWVDLYNYGVLVEEVGLGRWGNRKAAPALDAEELSEAFLELVGDGPASLALRQNAKKLAKTFTRPGRDIAADEIAMLAARGH</sequence>
<keyword evidence="1" id="KW-0328">Glycosyltransferase</keyword>
<reference evidence="5" key="1">
    <citation type="journal article" date="2020" name="Phytopathology">
        <title>Genome Sequence Resources of Colletotrichum truncatum, C. plurivorum, C. musicola, and C. sojae: Four Species Pathogenic to Soybean (Glycine max).</title>
        <authorList>
            <person name="Rogerio F."/>
            <person name="Boufleur T.R."/>
            <person name="Ciampi-Guillardi M."/>
            <person name="Sukno S.A."/>
            <person name="Thon M.R."/>
            <person name="Massola Junior N.S."/>
            <person name="Baroncelli R."/>
        </authorList>
    </citation>
    <scope>NUCLEOTIDE SEQUENCE</scope>
    <source>
        <strain evidence="5">LFN0074</strain>
    </source>
</reference>
<dbReference type="InterPro" id="IPR050271">
    <property type="entry name" value="UDP-glycosyltransferase"/>
</dbReference>
<keyword evidence="6" id="KW-1185">Reference proteome</keyword>
<dbReference type="Pfam" id="PF06722">
    <property type="entry name" value="EryCIII-like_C"/>
    <property type="match status" value="1"/>
</dbReference>
<comment type="caution">
    <text evidence="5">The sequence shown here is derived from an EMBL/GenBank/DDBJ whole genome shotgun (WGS) entry which is preliminary data.</text>
</comment>
<evidence type="ECO:0000256" key="2">
    <source>
        <dbReference type="ARBA" id="ARBA00022679"/>
    </source>
</evidence>
<dbReference type="OrthoDB" id="407298at2759"/>
<name>A0A8H6IMM9_9PEZI</name>
<evidence type="ECO:0000313" key="6">
    <source>
        <dbReference type="Proteomes" id="UP000639643"/>
    </source>
</evidence>
<proteinExistence type="predicted"/>
<dbReference type="Proteomes" id="UP000639643">
    <property type="component" value="Unassembled WGS sequence"/>
</dbReference>
<dbReference type="GO" id="GO:0008194">
    <property type="term" value="F:UDP-glycosyltransferase activity"/>
    <property type="evidence" value="ECO:0007669"/>
    <property type="project" value="TreeGrafter"/>
</dbReference>
<gene>
    <name evidence="5" type="ORF">CMUS01_16632</name>
</gene>
<dbReference type="PANTHER" id="PTHR48043">
    <property type="entry name" value="EG:EG0003.4 PROTEIN-RELATED"/>
    <property type="match status" value="1"/>
</dbReference>
<feature type="chain" id="PRO_5034426298" evidence="3">
    <location>
        <begin position="22"/>
        <end position="519"/>
    </location>
</feature>
<accession>A0A8H6IMM9</accession>
<protein>
    <submittedName>
        <fullName evidence="5">UDP-glucoronosyl and UDP-glucosyl transferase family protein</fullName>
    </submittedName>
</protein>
<dbReference type="Gene3D" id="3.40.50.2000">
    <property type="entry name" value="Glycogen Phosphorylase B"/>
    <property type="match status" value="1"/>
</dbReference>
<evidence type="ECO:0000256" key="1">
    <source>
        <dbReference type="ARBA" id="ARBA00022676"/>
    </source>
</evidence>
<organism evidence="5 6">
    <name type="scientific">Colletotrichum musicola</name>
    <dbReference type="NCBI Taxonomy" id="2175873"/>
    <lineage>
        <taxon>Eukaryota</taxon>
        <taxon>Fungi</taxon>
        <taxon>Dikarya</taxon>
        <taxon>Ascomycota</taxon>
        <taxon>Pezizomycotina</taxon>
        <taxon>Sordariomycetes</taxon>
        <taxon>Hypocreomycetidae</taxon>
        <taxon>Glomerellales</taxon>
        <taxon>Glomerellaceae</taxon>
        <taxon>Colletotrichum</taxon>
        <taxon>Colletotrichum orchidearum species complex</taxon>
    </lineage>
</organism>
<keyword evidence="2 5" id="KW-0808">Transferase</keyword>
<evidence type="ECO:0000259" key="4">
    <source>
        <dbReference type="Pfam" id="PF06722"/>
    </source>
</evidence>
<dbReference type="SUPFAM" id="SSF53756">
    <property type="entry name" value="UDP-Glycosyltransferase/glycogen phosphorylase"/>
    <property type="match status" value="1"/>
</dbReference>
<dbReference type="PANTHER" id="PTHR48043:SF145">
    <property type="entry name" value="FI06409P-RELATED"/>
    <property type="match status" value="1"/>
</dbReference>
<dbReference type="InterPro" id="IPR010610">
    <property type="entry name" value="EryCIII-like_C"/>
</dbReference>
<evidence type="ECO:0000256" key="3">
    <source>
        <dbReference type="SAM" id="SignalP"/>
    </source>
</evidence>